<dbReference type="EMBL" id="FOAB01000009">
    <property type="protein sequence ID" value="SEM10775.1"/>
    <property type="molecule type" value="Genomic_DNA"/>
</dbReference>
<dbReference type="GO" id="GO:0003677">
    <property type="term" value="F:DNA binding"/>
    <property type="evidence" value="ECO:0007669"/>
    <property type="project" value="UniProtKB-KW"/>
</dbReference>
<sequence>MKTYNIESDDSYLKELDIDLNDLKNTSLSNLNASLTIQKQIIKHTSDGIIVGFYIKSKHASLGLTKKVNSLYKNSVLSPEPLETKKVEEQGTEQSTYLFIKCGNKLIKVAIDTIIFAHTDSKNYCSIITSDGKKLSVRHSITSLLKALNRKFFVQTHRSYIINWNMIDSFYEQDQTIEIQNYHIPIGRTYKEELYKRIRII</sequence>
<keyword evidence="2" id="KW-0238">DNA-binding</keyword>
<proteinExistence type="predicted"/>
<feature type="domain" description="HTH LytTR-type" evidence="1">
    <location>
        <begin position="98"/>
        <end position="200"/>
    </location>
</feature>
<dbReference type="InterPro" id="IPR046947">
    <property type="entry name" value="LytR-like"/>
</dbReference>
<dbReference type="Proteomes" id="UP000198521">
    <property type="component" value="Unassembled WGS sequence"/>
</dbReference>
<organism evidence="2 3">
    <name type="scientific">Aquimarina amphilecti</name>
    <dbReference type="NCBI Taxonomy" id="1038014"/>
    <lineage>
        <taxon>Bacteria</taxon>
        <taxon>Pseudomonadati</taxon>
        <taxon>Bacteroidota</taxon>
        <taxon>Flavobacteriia</taxon>
        <taxon>Flavobacteriales</taxon>
        <taxon>Flavobacteriaceae</taxon>
        <taxon>Aquimarina</taxon>
    </lineage>
</organism>
<dbReference type="PANTHER" id="PTHR37299">
    <property type="entry name" value="TRANSCRIPTIONAL REGULATOR-RELATED"/>
    <property type="match status" value="1"/>
</dbReference>
<dbReference type="Gene3D" id="2.40.50.1020">
    <property type="entry name" value="LytTr DNA-binding domain"/>
    <property type="match status" value="1"/>
</dbReference>
<dbReference type="Pfam" id="PF04397">
    <property type="entry name" value="LytTR"/>
    <property type="match status" value="1"/>
</dbReference>
<dbReference type="PROSITE" id="PS50930">
    <property type="entry name" value="HTH_LYTTR"/>
    <property type="match status" value="1"/>
</dbReference>
<protein>
    <submittedName>
        <fullName evidence="2">LytTr DNA-binding domain-containing protein</fullName>
    </submittedName>
</protein>
<evidence type="ECO:0000259" key="1">
    <source>
        <dbReference type="PROSITE" id="PS50930"/>
    </source>
</evidence>
<dbReference type="GO" id="GO:0000156">
    <property type="term" value="F:phosphorelay response regulator activity"/>
    <property type="evidence" value="ECO:0007669"/>
    <property type="project" value="InterPro"/>
</dbReference>
<reference evidence="2 3" key="1">
    <citation type="submission" date="2016-10" db="EMBL/GenBank/DDBJ databases">
        <authorList>
            <person name="de Groot N.N."/>
        </authorList>
    </citation>
    <scope>NUCLEOTIDE SEQUENCE [LARGE SCALE GENOMIC DNA]</scope>
    <source>
        <strain evidence="2 3">DSM 25232</strain>
    </source>
</reference>
<dbReference type="OrthoDB" id="2962330at2"/>
<dbReference type="InterPro" id="IPR007492">
    <property type="entry name" value="LytTR_DNA-bd_dom"/>
</dbReference>
<dbReference type="PANTHER" id="PTHR37299:SF1">
    <property type="entry name" value="STAGE 0 SPORULATION PROTEIN A HOMOLOG"/>
    <property type="match status" value="1"/>
</dbReference>
<accession>A0A1H7VPN2</accession>
<dbReference type="AlphaFoldDB" id="A0A1H7VPN2"/>
<dbReference type="SMART" id="SM00850">
    <property type="entry name" value="LytTR"/>
    <property type="match status" value="1"/>
</dbReference>
<evidence type="ECO:0000313" key="3">
    <source>
        <dbReference type="Proteomes" id="UP000198521"/>
    </source>
</evidence>
<evidence type="ECO:0000313" key="2">
    <source>
        <dbReference type="EMBL" id="SEM10775.1"/>
    </source>
</evidence>
<keyword evidence="3" id="KW-1185">Reference proteome</keyword>
<dbReference type="STRING" id="1038014.SAMN04487910_4120"/>
<dbReference type="RefSeq" id="WP_091411910.1">
    <property type="nucleotide sequence ID" value="NZ_FOAB01000009.1"/>
</dbReference>
<gene>
    <name evidence="2" type="ORF">SAMN04487910_4120</name>
</gene>
<name>A0A1H7VPN2_AQUAM</name>